<dbReference type="Pfam" id="PF10282">
    <property type="entry name" value="Lactonase"/>
    <property type="match status" value="1"/>
</dbReference>
<evidence type="ECO:0008006" key="5">
    <source>
        <dbReference type="Google" id="ProtNLM"/>
    </source>
</evidence>
<dbReference type="GO" id="GO:0017057">
    <property type="term" value="F:6-phosphogluconolactonase activity"/>
    <property type="evidence" value="ECO:0007669"/>
    <property type="project" value="TreeGrafter"/>
</dbReference>
<name>A0A1B8TVF8_9FLAO</name>
<dbReference type="SUPFAM" id="SSF51004">
    <property type="entry name" value="C-terminal (heme d1) domain of cytochrome cd1-nitrite reductase"/>
    <property type="match status" value="1"/>
</dbReference>
<dbReference type="Gene3D" id="2.130.10.10">
    <property type="entry name" value="YVTN repeat-like/Quinoprotein amine dehydrogenase"/>
    <property type="match status" value="1"/>
</dbReference>
<dbReference type="InterPro" id="IPR050282">
    <property type="entry name" value="Cycloisomerase_2"/>
</dbReference>
<reference evidence="4" key="1">
    <citation type="submission" date="2016-02" db="EMBL/GenBank/DDBJ databases">
        <title>Paenibacillus sp. LPB0068, isolated from Crassostrea gigas.</title>
        <authorList>
            <person name="Shin S.-K."/>
            <person name="Yi H."/>
        </authorList>
    </citation>
    <scope>NUCLEOTIDE SEQUENCE [LARGE SCALE GENOMIC DNA]</scope>
    <source>
        <strain evidence="4">KCTC 23969</strain>
    </source>
</reference>
<comment type="caution">
    <text evidence="3">The sequence shown here is derived from an EMBL/GenBank/DDBJ whole genome shotgun (WGS) entry which is preliminary data.</text>
</comment>
<keyword evidence="4" id="KW-1185">Reference proteome</keyword>
<dbReference type="KEGG" id="prn:BW723_03865"/>
<dbReference type="Proteomes" id="UP000092612">
    <property type="component" value="Unassembled WGS sequence"/>
</dbReference>
<evidence type="ECO:0000313" key="4">
    <source>
        <dbReference type="Proteomes" id="UP000092612"/>
    </source>
</evidence>
<protein>
    <recommendedName>
        <fullName evidence="5">6-phosphogluconolactonase</fullName>
    </recommendedName>
</protein>
<comment type="similarity">
    <text evidence="1">Belongs to the cycloisomerase 2 family.</text>
</comment>
<gene>
    <name evidence="3" type="ORF">LPB301_11840</name>
</gene>
<dbReference type="InterPro" id="IPR015943">
    <property type="entry name" value="WD40/YVTN_repeat-like_dom_sf"/>
</dbReference>
<dbReference type="InterPro" id="IPR019405">
    <property type="entry name" value="Lactonase_7-beta_prop"/>
</dbReference>
<evidence type="ECO:0000256" key="1">
    <source>
        <dbReference type="ARBA" id="ARBA00005564"/>
    </source>
</evidence>
<evidence type="ECO:0000256" key="2">
    <source>
        <dbReference type="ARBA" id="ARBA00022526"/>
    </source>
</evidence>
<dbReference type="AlphaFoldDB" id="A0A1B8TVF8"/>
<dbReference type="EMBL" id="LSFL01000035">
    <property type="protein sequence ID" value="OBY63499.1"/>
    <property type="molecule type" value="Genomic_DNA"/>
</dbReference>
<proteinExistence type="inferred from homology"/>
<dbReference type="PANTHER" id="PTHR30344:SF1">
    <property type="entry name" value="6-PHOSPHOGLUCONOLACTONASE"/>
    <property type="match status" value="1"/>
</dbReference>
<accession>A0A1B8TVF8</accession>
<organism evidence="3 4">
    <name type="scientific">Polaribacter reichenbachii</name>
    <dbReference type="NCBI Taxonomy" id="996801"/>
    <lineage>
        <taxon>Bacteria</taxon>
        <taxon>Pseudomonadati</taxon>
        <taxon>Bacteroidota</taxon>
        <taxon>Flavobacteriia</taxon>
        <taxon>Flavobacteriales</taxon>
        <taxon>Flavobacteriaceae</taxon>
    </lineage>
</organism>
<evidence type="ECO:0000313" key="3">
    <source>
        <dbReference type="EMBL" id="OBY63499.1"/>
    </source>
</evidence>
<sequence length="357" mass="40294">MIRLAILKQMNNTILFIGGYTEMLTPTFGGHSEGIYTLSFNENTGALSLLHITKTRNPGYLVISDCKQFLYTFTEVVREKNPVVKAYRIESNFSLTYLNELAIEGSLPCHISYKNNAVFLACYGSGSVSRFLVDVNGRLLKETHHFTHKGSSVNKERQEMAHAHQVLFHPKKKELYVADLGIDAIKTYNIDNGFLSIKEKDIITKKGFGPRHIVFSENGKLGYCIGELTGEIAILKEEKEKYIPIKYVQSLPKHFSETPSASALRIHPNQQFLYAANRTLDAITIFSILVDDLVLLDYQFTNGKTLREFHILPSGKWLIACLQDSDETVVYQIKNDGTLIEKNRTTLVKSGVCIAFL</sequence>
<dbReference type="PANTHER" id="PTHR30344">
    <property type="entry name" value="6-PHOSPHOGLUCONOLACTONASE-RELATED"/>
    <property type="match status" value="1"/>
</dbReference>
<dbReference type="InterPro" id="IPR011048">
    <property type="entry name" value="Haem_d1_sf"/>
</dbReference>
<keyword evidence="2" id="KW-0119">Carbohydrate metabolism</keyword>
<dbReference type="STRING" id="996801.BW723_03865"/>
<dbReference type="GO" id="GO:0006006">
    <property type="term" value="P:glucose metabolic process"/>
    <property type="evidence" value="ECO:0007669"/>
    <property type="project" value="UniProtKB-KW"/>
</dbReference>
<keyword evidence="2" id="KW-0313">Glucose metabolism</keyword>